<accession>A0A6C0H6K5</accession>
<proteinExistence type="predicted"/>
<protein>
    <recommendedName>
        <fullName evidence="2">WLM domain-containing protein</fullName>
    </recommendedName>
</protein>
<sequence length="218" mass="25537">MILLILATLLAVYFTFTTINTYSEVVYVESDLDQKNYIIRRGKSKTPQYLKESANVLSEINVRVTKLVQHLQKKYSNDTSKNYWIKHLSNNYKANILSEAAIDSRYTTFTIDKQDIHVCLRSRDQSEKIYNINLLMYVVLHELAHLCNYDRYDYPIQGHGVEFVDIFKTLVSEAVNIGIYEYTDYARAPQEYCGIMINTAVLPQEKINFYLEQSRKLE</sequence>
<evidence type="ECO:0008006" key="2">
    <source>
        <dbReference type="Google" id="ProtNLM"/>
    </source>
</evidence>
<name>A0A6C0H6K5_9ZZZZ</name>
<reference evidence="1" key="1">
    <citation type="journal article" date="2020" name="Nature">
        <title>Giant virus diversity and host interactions through global metagenomics.</title>
        <authorList>
            <person name="Schulz F."/>
            <person name="Roux S."/>
            <person name="Paez-Espino D."/>
            <person name="Jungbluth S."/>
            <person name="Walsh D.A."/>
            <person name="Denef V.J."/>
            <person name="McMahon K.D."/>
            <person name="Konstantinidis K.T."/>
            <person name="Eloe-Fadrosh E.A."/>
            <person name="Kyrpides N.C."/>
            <person name="Woyke T."/>
        </authorList>
    </citation>
    <scope>NUCLEOTIDE SEQUENCE</scope>
    <source>
        <strain evidence="1">GVMAG-M-3300023179-73</strain>
    </source>
</reference>
<dbReference type="AlphaFoldDB" id="A0A6C0H6K5"/>
<organism evidence="1">
    <name type="scientific">viral metagenome</name>
    <dbReference type="NCBI Taxonomy" id="1070528"/>
    <lineage>
        <taxon>unclassified sequences</taxon>
        <taxon>metagenomes</taxon>
        <taxon>organismal metagenomes</taxon>
    </lineage>
</organism>
<evidence type="ECO:0000313" key="1">
    <source>
        <dbReference type="EMBL" id="QHT76134.1"/>
    </source>
</evidence>
<dbReference type="EMBL" id="MN739889">
    <property type="protein sequence ID" value="QHT76134.1"/>
    <property type="molecule type" value="Genomic_DNA"/>
</dbReference>